<feature type="domain" description="RNA polymerase sigma factor 70 region 4 type 2" evidence="1">
    <location>
        <begin position="2"/>
        <end position="51"/>
    </location>
</feature>
<dbReference type="Proteomes" id="UP000681343">
    <property type="component" value="Plasmid pMM35_01"/>
</dbReference>
<dbReference type="InterPro" id="IPR013324">
    <property type="entry name" value="RNA_pol_sigma_r3/r4-like"/>
</dbReference>
<keyword evidence="3" id="KW-1185">Reference proteome</keyword>
<gene>
    <name evidence="2" type="ORF">MM35RIKEN_15290</name>
</gene>
<dbReference type="AlphaFoldDB" id="A0A810PYZ1"/>
<proteinExistence type="predicted"/>
<dbReference type="InterPro" id="IPR036388">
    <property type="entry name" value="WH-like_DNA-bd_sf"/>
</dbReference>
<evidence type="ECO:0000313" key="2">
    <source>
        <dbReference type="EMBL" id="BCK79337.1"/>
    </source>
</evidence>
<evidence type="ECO:0000313" key="3">
    <source>
        <dbReference type="Proteomes" id="UP000681343"/>
    </source>
</evidence>
<organism evidence="2 3">
    <name type="scientific">Vescimonas fastidiosa</name>
    <dbReference type="NCBI Taxonomy" id="2714353"/>
    <lineage>
        <taxon>Bacteria</taxon>
        <taxon>Bacillati</taxon>
        <taxon>Bacillota</taxon>
        <taxon>Clostridia</taxon>
        <taxon>Eubacteriales</taxon>
        <taxon>Oscillospiraceae</taxon>
        <taxon>Vescimonas</taxon>
    </lineage>
</organism>
<keyword evidence="2" id="KW-0614">Plasmid</keyword>
<geneLocation type="plasmid" evidence="2 3">
    <name>pMM35_01</name>
</geneLocation>
<dbReference type="GO" id="GO:0016987">
    <property type="term" value="F:sigma factor activity"/>
    <property type="evidence" value="ECO:0007669"/>
    <property type="project" value="InterPro"/>
</dbReference>
<dbReference type="Gene3D" id="1.10.10.10">
    <property type="entry name" value="Winged helix-like DNA-binding domain superfamily/Winged helix DNA-binding domain"/>
    <property type="match status" value="1"/>
</dbReference>
<evidence type="ECO:0000259" key="1">
    <source>
        <dbReference type="Pfam" id="PF08281"/>
    </source>
</evidence>
<dbReference type="KEGG" id="vfa:MM35RIKEN_15290"/>
<dbReference type="GO" id="GO:0003677">
    <property type="term" value="F:DNA binding"/>
    <property type="evidence" value="ECO:0007669"/>
    <property type="project" value="InterPro"/>
</dbReference>
<dbReference type="RefSeq" id="WP_212820831.1">
    <property type="nucleotide sequence ID" value="NZ_AP023416.1"/>
</dbReference>
<accession>A0A810PYZ1</accession>
<dbReference type="SUPFAM" id="SSF88659">
    <property type="entry name" value="Sigma3 and sigma4 domains of RNA polymerase sigma factors"/>
    <property type="match status" value="1"/>
</dbReference>
<name>A0A810PYZ1_9FIRM</name>
<dbReference type="Pfam" id="PF08281">
    <property type="entry name" value="Sigma70_r4_2"/>
    <property type="match status" value="1"/>
</dbReference>
<reference evidence="2" key="1">
    <citation type="submission" date="2020-09" db="EMBL/GenBank/DDBJ databases">
        <title>New species isolated from human feces.</title>
        <authorList>
            <person name="Kitahara M."/>
            <person name="Shigeno Y."/>
            <person name="Shime M."/>
            <person name="Matsumoto Y."/>
            <person name="Nakamura S."/>
            <person name="Motooka D."/>
            <person name="Fukuoka S."/>
            <person name="Nishikawa H."/>
            <person name="Benno Y."/>
        </authorList>
    </citation>
    <scope>NUCLEOTIDE SEQUENCE</scope>
    <source>
        <strain evidence="2">MM35</strain>
        <plasmid evidence="2">pMM35_01</plasmid>
    </source>
</reference>
<sequence length="61" mass="7210">MQAALERLHARDRVLFYRKYYYLQPTAQIAAELGMTERAVEGRLYRLKKQLRKMLGGENHG</sequence>
<dbReference type="InterPro" id="IPR013249">
    <property type="entry name" value="RNA_pol_sigma70_r4_t2"/>
</dbReference>
<protein>
    <recommendedName>
        <fullName evidence="1">RNA polymerase sigma factor 70 region 4 type 2 domain-containing protein</fullName>
    </recommendedName>
</protein>
<dbReference type="GO" id="GO:0006352">
    <property type="term" value="P:DNA-templated transcription initiation"/>
    <property type="evidence" value="ECO:0007669"/>
    <property type="project" value="InterPro"/>
</dbReference>
<dbReference type="EMBL" id="AP023416">
    <property type="protein sequence ID" value="BCK79337.1"/>
    <property type="molecule type" value="Genomic_DNA"/>
</dbReference>